<dbReference type="Proteomes" id="UP001299235">
    <property type="component" value="Unassembled WGS sequence"/>
</dbReference>
<keyword evidence="2" id="KW-1185">Reference proteome</keyword>
<evidence type="ECO:0000313" key="2">
    <source>
        <dbReference type="Proteomes" id="UP001299235"/>
    </source>
</evidence>
<feature type="non-terminal residue" evidence="1">
    <location>
        <position position="1"/>
    </location>
</feature>
<dbReference type="EMBL" id="JAJEQE010000037">
    <property type="protein sequence ID" value="MCC2149669.1"/>
    <property type="molecule type" value="Genomic_DNA"/>
</dbReference>
<accession>A0ABS8EY30</accession>
<organism evidence="1 2">
    <name type="scientific">Hominisplanchenecus faecis</name>
    <dbReference type="NCBI Taxonomy" id="2885351"/>
    <lineage>
        <taxon>Bacteria</taxon>
        <taxon>Bacillati</taxon>
        <taxon>Bacillota</taxon>
        <taxon>Clostridia</taxon>
        <taxon>Lachnospirales</taxon>
        <taxon>Lachnospiraceae</taxon>
        <taxon>Hominisplanchenecus</taxon>
    </lineage>
</organism>
<name>A0ABS8EY30_9FIRM</name>
<reference evidence="1 2" key="1">
    <citation type="submission" date="2021-10" db="EMBL/GenBank/DDBJ databases">
        <title>Anaerobic single-cell dispensing facilitates the cultivation of human gut bacteria.</title>
        <authorList>
            <person name="Afrizal A."/>
        </authorList>
    </citation>
    <scope>NUCLEOTIDE SEQUENCE [LARGE SCALE GENOMIC DNA]</scope>
    <source>
        <strain evidence="1 2">CLA-AA-H246</strain>
    </source>
</reference>
<evidence type="ECO:0000313" key="1">
    <source>
        <dbReference type="EMBL" id="MCC2149669.1"/>
    </source>
</evidence>
<sequence>NKKDRGTVTEIYYRYSVSVFSCFVIWPERTVPLKRPPASQELLAMCKMNNSREGTRTWPVLSNRILVAYVPLPM</sequence>
<proteinExistence type="predicted"/>
<comment type="caution">
    <text evidence="1">The sequence shown here is derived from an EMBL/GenBank/DDBJ whole genome shotgun (WGS) entry which is preliminary data.</text>
</comment>
<protein>
    <submittedName>
        <fullName evidence="1">Uncharacterized protein</fullName>
    </submittedName>
</protein>
<gene>
    <name evidence="1" type="ORF">LKD42_10445</name>
</gene>
<dbReference type="RefSeq" id="WP_248835664.1">
    <property type="nucleotide sequence ID" value="NZ_JAJEQE010000037.1"/>
</dbReference>